<evidence type="ECO:0000256" key="1">
    <source>
        <dbReference type="SAM" id="MobiDB-lite"/>
    </source>
</evidence>
<dbReference type="EMBL" id="JAGGKK010000011">
    <property type="protein sequence ID" value="MBP1949298.1"/>
    <property type="molecule type" value="Genomic_DNA"/>
</dbReference>
<evidence type="ECO:0008006" key="4">
    <source>
        <dbReference type="Google" id="ProtNLM"/>
    </source>
</evidence>
<accession>A0ABS4HEN8</accession>
<comment type="caution">
    <text evidence="2">The sequence shown here is derived from an EMBL/GenBank/DDBJ whole genome shotgun (WGS) entry which is preliminary data.</text>
</comment>
<feature type="region of interest" description="Disordered" evidence="1">
    <location>
        <begin position="1"/>
        <end position="39"/>
    </location>
</feature>
<protein>
    <recommendedName>
        <fullName evidence="4">DUF4023 domain-containing protein</fullName>
    </recommendedName>
</protein>
<proteinExistence type="predicted"/>
<sequence>MDDTHEFVKKFNETKKKDRQNKKQQGRGDPADKLPNKRN</sequence>
<dbReference type="Proteomes" id="UP001519328">
    <property type="component" value="Unassembled WGS sequence"/>
</dbReference>
<evidence type="ECO:0000313" key="2">
    <source>
        <dbReference type="EMBL" id="MBP1949298.1"/>
    </source>
</evidence>
<dbReference type="Pfam" id="PF13215">
    <property type="entry name" value="DUF4023"/>
    <property type="match status" value="1"/>
</dbReference>
<feature type="compositionally biased region" description="Basic and acidic residues" evidence="1">
    <location>
        <begin position="1"/>
        <end position="16"/>
    </location>
</feature>
<dbReference type="InterPro" id="IPR025097">
    <property type="entry name" value="DUF4023"/>
</dbReference>
<name>A0ABS4HEN8_9BACI</name>
<evidence type="ECO:0000313" key="3">
    <source>
        <dbReference type="Proteomes" id="UP001519328"/>
    </source>
</evidence>
<gene>
    <name evidence="2" type="ORF">J2Z82_002235</name>
</gene>
<keyword evidence="3" id="KW-1185">Reference proteome</keyword>
<reference evidence="2 3" key="1">
    <citation type="submission" date="2021-03" db="EMBL/GenBank/DDBJ databases">
        <title>Genomic Encyclopedia of Type Strains, Phase IV (KMG-IV): sequencing the most valuable type-strain genomes for metagenomic binning, comparative biology and taxonomic classification.</title>
        <authorList>
            <person name="Goeker M."/>
        </authorList>
    </citation>
    <scope>NUCLEOTIDE SEQUENCE [LARGE SCALE GENOMIC DNA]</scope>
    <source>
        <strain evidence="2 3">DSM 21085</strain>
    </source>
</reference>
<dbReference type="RefSeq" id="WP_209480809.1">
    <property type="nucleotide sequence ID" value="NZ_JAGGKK010000011.1"/>
</dbReference>
<organism evidence="2 3">
    <name type="scientific">Virgibacillus litoralis</name>
    <dbReference type="NCBI Taxonomy" id="578221"/>
    <lineage>
        <taxon>Bacteria</taxon>
        <taxon>Bacillati</taxon>
        <taxon>Bacillota</taxon>
        <taxon>Bacilli</taxon>
        <taxon>Bacillales</taxon>
        <taxon>Bacillaceae</taxon>
        <taxon>Virgibacillus</taxon>
    </lineage>
</organism>
<feature type="compositionally biased region" description="Basic and acidic residues" evidence="1">
    <location>
        <begin position="29"/>
        <end position="39"/>
    </location>
</feature>